<evidence type="ECO:0000313" key="2">
    <source>
        <dbReference type="Proteomes" id="UP001500392"/>
    </source>
</evidence>
<dbReference type="Proteomes" id="UP001500392">
    <property type="component" value="Unassembled WGS sequence"/>
</dbReference>
<accession>A0ABP7WYR9</accession>
<evidence type="ECO:0008006" key="3">
    <source>
        <dbReference type="Google" id="ProtNLM"/>
    </source>
</evidence>
<protein>
    <recommendedName>
        <fullName evidence="3">Apea-like HEPN domain-containing protein</fullName>
    </recommendedName>
</protein>
<comment type="caution">
    <text evidence="1">The sequence shown here is derived from an EMBL/GenBank/DDBJ whole genome shotgun (WGS) entry which is preliminary data.</text>
</comment>
<proteinExistence type="predicted"/>
<name>A0ABP7WYR9_9GAMM</name>
<organism evidence="1 2">
    <name type="scientific">Zhongshania borealis</name>
    <dbReference type="NCBI Taxonomy" id="889488"/>
    <lineage>
        <taxon>Bacteria</taxon>
        <taxon>Pseudomonadati</taxon>
        <taxon>Pseudomonadota</taxon>
        <taxon>Gammaproteobacteria</taxon>
        <taxon>Cellvibrionales</taxon>
        <taxon>Spongiibacteraceae</taxon>
        <taxon>Zhongshania</taxon>
    </lineage>
</organism>
<reference evidence="2" key="1">
    <citation type="journal article" date="2019" name="Int. J. Syst. Evol. Microbiol.">
        <title>The Global Catalogue of Microorganisms (GCM) 10K type strain sequencing project: providing services to taxonomists for standard genome sequencing and annotation.</title>
        <authorList>
            <consortium name="The Broad Institute Genomics Platform"/>
            <consortium name="The Broad Institute Genome Sequencing Center for Infectious Disease"/>
            <person name="Wu L."/>
            <person name="Ma J."/>
        </authorList>
    </citation>
    <scope>NUCLEOTIDE SEQUENCE [LARGE SCALE GENOMIC DNA]</scope>
    <source>
        <strain evidence="2">JCM 17304</strain>
    </source>
</reference>
<dbReference type="RefSeq" id="WP_344936947.1">
    <property type="nucleotide sequence ID" value="NZ_BAABDM010000005.1"/>
</dbReference>
<sequence length="313" mass="35862">MKERIFNCFLYTDGERISQLGVAVHEMDGSDEEKMEFLRRSVSSDCLIADIANVQSCMIGTSDGIFKYSSYMALVRAGRSMEVFEEFFARHDAPESPLCCITPIVNGEAQIDVAHGYEPFYVSSFEDHPKLGKGKMADYLESYITPDGFDMPRLLNDDYFIAIKLLFNAKQYVSCMKLLVSFIDTIAYLELGDVSGNFVQWLKKYASVEKLGITEQQLWELRNSVLHMSNLDSRKVLYGKEKRISFCVARSGYIPNPDLDTQYFNFKDLIDEIAQALSLWIKTFQESPNKMLVFIERYDRIISDSRNAITHAT</sequence>
<gene>
    <name evidence="1" type="ORF">GCM10022414_27220</name>
</gene>
<keyword evidence="2" id="KW-1185">Reference proteome</keyword>
<evidence type="ECO:0000313" key="1">
    <source>
        <dbReference type="EMBL" id="GAA4100296.1"/>
    </source>
</evidence>
<dbReference type="EMBL" id="BAABDM010000005">
    <property type="protein sequence ID" value="GAA4100296.1"/>
    <property type="molecule type" value="Genomic_DNA"/>
</dbReference>